<dbReference type="InterPro" id="IPR001190">
    <property type="entry name" value="SRCR"/>
</dbReference>
<dbReference type="Pfam" id="PF00530">
    <property type="entry name" value="SRCR"/>
    <property type="match status" value="2"/>
</dbReference>
<dbReference type="SUPFAM" id="SSF51126">
    <property type="entry name" value="Pectin lyase-like"/>
    <property type="match status" value="2"/>
</dbReference>
<dbReference type="InterPro" id="IPR011050">
    <property type="entry name" value="Pectin_lyase_fold/virulence"/>
</dbReference>
<evidence type="ECO:0000256" key="3">
    <source>
        <dbReference type="ARBA" id="ARBA00023157"/>
    </source>
</evidence>
<protein>
    <submittedName>
        <fullName evidence="10">Uncharacterized protein</fullName>
    </submittedName>
</protein>
<dbReference type="InterPro" id="IPR053243">
    <property type="entry name" value="SJ_maturation_regulator"/>
</dbReference>
<feature type="disulfide bond" evidence="5">
    <location>
        <begin position="2171"/>
        <end position="2181"/>
    </location>
</feature>
<dbReference type="GO" id="GO:0016020">
    <property type="term" value="C:membrane"/>
    <property type="evidence" value="ECO:0007669"/>
    <property type="project" value="InterPro"/>
</dbReference>
<dbReference type="InterPro" id="IPR001304">
    <property type="entry name" value="C-type_lectin-like"/>
</dbReference>
<evidence type="ECO:0000259" key="9">
    <source>
        <dbReference type="PROSITE" id="PS50287"/>
    </source>
</evidence>
<keyword evidence="1" id="KW-0732">Signal</keyword>
<dbReference type="PROSITE" id="PS50041">
    <property type="entry name" value="C_TYPE_LECTIN_2"/>
    <property type="match status" value="1"/>
</dbReference>
<feature type="region of interest" description="Disordered" evidence="6">
    <location>
        <begin position="3161"/>
        <end position="3185"/>
    </location>
</feature>
<dbReference type="InterPro" id="IPR036772">
    <property type="entry name" value="SRCR-like_dom_sf"/>
</dbReference>
<dbReference type="PANTHER" id="PTHR47653">
    <property type="entry name" value="PROTEIN BARK BEETLE"/>
    <property type="match status" value="1"/>
</dbReference>
<comment type="caution">
    <text evidence="10">The sequence shown here is derived from an EMBL/GenBank/DDBJ whole genome shotgun (WGS) entry which is preliminary data.</text>
</comment>
<dbReference type="EMBL" id="JALJAT010000002">
    <property type="protein sequence ID" value="KAK4473204.1"/>
    <property type="molecule type" value="Genomic_DNA"/>
</dbReference>
<evidence type="ECO:0000259" key="8">
    <source>
        <dbReference type="PROSITE" id="PS50041"/>
    </source>
</evidence>
<dbReference type="GO" id="GO:0045217">
    <property type="term" value="P:cell-cell junction maintenance"/>
    <property type="evidence" value="ECO:0007669"/>
    <property type="project" value="TreeGrafter"/>
</dbReference>
<dbReference type="SMART" id="SM00202">
    <property type="entry name" value="SR"/>
    <property type="match status" value="3"/>
</dbReference>
<evidence type="ECO:0000313" key="11">
    <source>
        <dbReference type="Proteomes" id="UP001292079"/>
    </source>
</evidence>
<dbReference type="PROSITE" id="PS50287">
    <property type="entry name" value="SRCR_2"/>
    <property type="match status" value="3"/>
</dbReference>
<accession>A0AAE1ZGZ1</accession>
<reference evidence="10" key="1">
    <citation type="submission" date="2022-04" db="EMBL/GenBank/DDBJ databases">
        <authorList>
            <person name="Xu L."/>
            <person name="Lv Z."/>
        </authorList>
    </citation>
    <scope>NUCLEOTIDE SEQUENCE</scope>
    <source>
        <strain evidence="10">LV_2022a</strain>
    </source>
</reference>
<evidence type="ECO:0000256" key="7">
    <source>
        <dbReference type="SAM" id="Phobius"/>
    </source>
</evidence>
<feature type="domain" description="C-type lectin" evidence="8">
    <location>
        <begin position="2899"/>
        <end position="2995"/>
    </location>
</feature>
<gene>
    <name evidence="10" type="ORF">MN116_004380</name>
</gene>
<feature type="domain" description="SRCR" evidence="9">
    <location>
        <begin position="125"/>
        <end position="234"/>
    </location>
</feature>
<evidence type="ECO:0000256" key="4">
    <source>
        <dbReference type="ARBA" id="ARBA00023180"/>
    </source>
</evidence>
<dbReference type="InterPro" id="IPR012334">
    <property type="entry name" value="Pectin_lyas_fold"/>
</dbReference>
<dbReference type="CDD" id="cd00037">
    <property type="entry name" value="CLECT"/>
    <property type="match status" value="1"/>
</dbReference>
<dbReference type="InterPro" id="IPR016186">
    <property type="entry name" value="C-type_lectin-like/link_sf"/>
</dbReference>
<feature type="disulfide bond" evidence="5">
    <location>
        <begin position="1154"/>
        <end position="1164"/>
    </location>
</feature>
<dbReference type="SUPFAM" id="SSF56487">
    <property type="entry name" value="SRCR-like"/>
    <property type="match status" value="3"/>
</dbReference>
<dbReference type="Gene3D" id="3.10.250.10">
    <property type="entry name" value="SRCR-like domain"/>
    <property type="match status" value="3"/>
</dbReference>
<dbReference type="Pfam" id="PF13229">
    <property type="entry name" value="Beta_helix"/>
    <property type="match status" value="1"/>
</dbReference>
<dbReference type="InterPro" id="IPR039448">
    <property type="entry name" value="Beta_helix"/>
</dbReference>
<proteinExistence type="predicted"/>
<organism evidence="10 11">
    <name type="scientific">Schistosoma mekongi</name>
    <name type="common">Parasitic worm</name>
    <dbReference type="NCBI Taxonomy" id="38744"/>
    <lineage>
        <taxon>Eukaryota</taxon>
        <taxon>Metazoa</taxon>
        <taxon>Spiralia</taxon>
        <taxon>Lophotrochozoa</taxon>
        <taxon>Platyhelminthes</taxon>
        <taxon>Trematoda</taxon>
        <taxon>Digenea</taxon>
        <taxon>Strigeidida</taxon>
        <taxon>Schistosomatoidea</taxon>
        <taxon>Schistosomatidae</taxon>
        <taxon>Schistosoma</taxon>
    </lineage>
</organism>
<evidence type="ECO:0000256" key="6">
    <source>
        <dbReference type="SAM" id="MobiDB-lite"/>
    </source>
</evidence>
<evidence type="ECO:0000256" key="2">
    <source>
        <dbReference type="ARBA" id="ARBA00022737"/>
    </source>
</evidence>
<dbReference type="InterPro" id="IPR016187">
    <property type="entry name" value="CTDL_fold"/>
</dbReference>
<feature type="domain" description="SRCR" evidence="9">
    <location>
        <begin position="1057"/>
        <end position="1187"/>
    </location>
</feature>
<dbReference type="Proteomes" id="UP001292079">
    <property type="component" value="Unassembled WGS sequence"/>
</dbReference>
<keyword evidence="4" id="KW-0325">Glycoprotein</keyword>
<dbReference type="PANTHER" id="PTHR47653:SF1">
    <property type="entry name" value="DELETED IN MALIGNANT BRAIN TUMORS 1 PROTEIN"/>
    <property type="match status" value="1"/>
</dbReference>
<dbReference type="SUPFAM" id="SSF56436">
    <property type="entry name" value="C-type lectin-like"/>
    <property type="match status" value="1"/>
</dbReference>
<sequence>MNLYENCVYHYALLLILSQQFPKVTFGLTYINSSITGTQRWKLEESPFIIKHNDLIINSDAMLIIDPGVSVMIGAGLSIKVKGIIYAKGTADRRIVFTRLNLSGGNETTKIPLMNTFLDQPYQQIRLVNGKSLTQGELQLWLNNKWRSVCSQNKEWSKIDSRITCQQLGYFDGNFSYGSQPLNRSFGVEIIKPNCSGNETNEFGLFLCPGMKKKHIIYGRNICNSQDLVNLNCWGVNTNWFVGYWKGIEIINATHKEINIPEEWGGSYGNTRLNVSASVLEYVDIQFAGVNRSNYQSAALSSSPYPPILNNIRLAYNAYHAVNFHRIRGPAILQNVTIKKNYGHGVKITSLMGYIRLKNIISTENIGDGLNIKLLSGSDYHWPEETFEFTHRAYWVCRSGSIPASPVFPFLMIAELPGPTFKMNGICEFHVASDQMNQVITISLLETIHDPSVTGRIEIWDTFTMSLIANWSLNNQTFLYNPSSVLNKNVGSLKGLVYQGVSSIRNAILIKFTWKKSTDRFVCTAFTNCIRALLHVSVGQTKSAEVIIQNSIISQNNQHGLYLFNPWTYIVLENNTFEQNQHEAGVKILGGSADVLLNDNKFIKNQNSGLNISLTGGFKQINNSIFHNNYGHGLIIWNINQSQFPLLRHSDYPLKTYVHLCNFTGNYQDAIRFYDSCLTMEIIVNFTYFSNNHHNAIRVYTCHCTDVKILTNFTLAFSHFYANQGNAVKISPMVRIIGKIVNSTFEQHLHGVIWIDNMDHDNHDDDDQFKLQHLRESPVTYVISHNEFQNNHGSYVIHLRLTEMSKLQRITVIYNRFLNNHVQSKSSLLKPRSTCPGVIVIGSSNVHVIRNHLWNPYSDVELASHLSSPDKQINATLNYWGNLQDWSMHDWTVVHKAVFNKIFDQNHRYTLAKINYHPLLKDTNLRSNFITSNEPPYLPDFIQTNLINKPIYLGGRLPIEQNREVILKPIQNSGSFYYVTKDIFIPPMGRLIIQPGVKLYFDSGVGLFSQGELKLEGTPTSPIIFDLHPQVVLNTKEIQEPSENYASLVKSLSTTIVRLTGGEWSANNNTYYGRLEVWISRTDHTTSLQYRNWSTVCENGFNEHAAMLTCHNMGLVAHPKSWLPPINIRETTIKKANKLLNSTQFLLGHIYINCHGYETDLSECEFDYEPVEQTLHQACMNLVIKCHRPGWSGIRITASDSGSRTIISHVHIHHAGLLDYARLEYMPSLQLDYFSGTVANLKITNSLSDGLVILNSNPLIGVKIIDSQFIDNFNSGLLTSTPWFMLNNCQITGSQINAGLQYNRMMTIQQRYAFHAGMVSTLTLFNDVEENFNRNIPTTHSLLPEGWSLVETYEKLSPNGIIFANVPVGKSLEKTIYRTELSVNDAYHLHQIILNLHEFPGGVKLPTSQQQAQNFPKACIGPSVTLNHSILPAICNYSNRSNRFQCSNTTSEELIIYDSGFANFNPIQVYNWRIPKDLIHFPLISSTNKLIIELRVDGIKSGQFVFSIQVKNVLTYKNSKVNSYNNVKSNDYFVGTMVTNSEKYTNDHTNLHFLLKPKFLVENTIFEDNLIGVKLYHYNDPTDKQSNHFWRNEYETFIFHNVKIRKNRYIGMNIQSVTRFTNDLSQPDYEEFRQSAEHLSFINYNITNCEFSYNIYGSLISKHNPIEFANNIWSYQITDNKFFENGFVNNESSTVYPSSSALSSSPKLKSSEYGLQFYLPFISHEMNWRQVSGVKHQIHLLRNQFNLNNNFHLQISGYTGKINIEKNQFLENYCQFTSTENQLSRGLIHLFGMEREIFLLDNYILQNKNCQYIIQLNSESQSLETVTSQSYMQRNILQDNDICMNIEKRFKFINPLGCYSMGIFGTQNITIRHNSFDNCKSISGNSYPCYELIAGIQSVQILNVLDAQQNYWGTSNEEEISNRIFDFNQWNSLSLINFDNYLISYHPITYKLPLKLPTSLRRDATNIERILKGRIENDLFIPGRLQPYKIMSDITVMPGVELYIEPGVTLEFAPHTGLLVLGTIKARGTRENPIFFTSINSSLHGNNHFASIIKSDLKPTRFKKPSIVNDNKETLKTLSAGRIALSTENIRLIGGEEPNEGFIQFFNYSTRQWYIACDKQFSTRVAQVICSEFNVPTMNAIIRFSNLYDHYVYGFENSLNIKHIWMESYACNGFESKRAYCLKRYNYDAFRCLKHKNFVFLRCISQVNTTMSTDKTRDLSFSTWGNIRIVQLNSKYTPDVMTHNNVPSSKKQSILEYVTIVNAGLLHGERVPALTTVNAYPKLSFINIKNCLGSGFEFITPNGPIKVTNSTISNCLEYGLGLTILNSDSTDPITIGIEDSKSFYNNPSPLSSEQYSLFPIPQPSSGQLLFNTKSTELSRRPLNKYPYNNEVNLFGFISMCSIEKVINVLDRVLVHFKYSSWLNSIHSCTKIFRSIIPGRRLAWRFLAANLYHDPLIKNFIQLNNGVNHSTNDQMIAFITPDIVMNENHPTNKQYSYITSPIHDELSVYMHASSTSDDKYGFIAEIISLPLSVGRKQQEIGRLIKHEIDTCEFYHNQEGGLRITSIGEFGPDIHLANLRFKGNGIAVLNLTGPPAVKLYLTNSRNLVLRNSYFVKHTGDVIRLVLLANQLTNGIQANLTNNVIVRNQLGSVLLAHGNHFNAIQVLRNYIAHNDCGHRPMIHINGILSQPFANNFIYDNRADILLKCSGNENLNQYSTYQNNGFYNNQALNLTKRSTIFSENSKNIFRYNYFRNILNDYELVTGNQSIISVLPIQSGSQCPSSPYTSCPQGWRLRLEYDACICYRPDKIDAQYNWWGDTSSSSSASRISNNHLLAMNPTTSIKVITDESYNQMTTQHFAQNRIYDHNDDSYLIEVNYANTYISNKSILGQGIYCPPNWDFHEYNCFYYFGAPMTYQEANDFCLSEVDGILATSQDRIDWLSKMLKEWQHNYDWINRYAWVTRAWVDSDFRYLTHCSIIRNGWIESYSCHKKIGFFCQKSPFVSYVAAQKGIVTLLGLFGSLVVFSVSLLSAGWALKSRRRHQQGLLVALNRSSWLARRYSQVAGAASSSQLSVERDLGRDANMSGRYPGVLENSPINVKPKHNTLSMYNSYEDNLNANVAPCLFTRNTCYGRKQRTSKHLDIKCHKPENLLNDDKFDVNHNTNFDSDRISKQTDSLSSNSLTHSDSSFNTSKYQQIELIEDIEENHQHCRLHNNNTNNSNQCYRYSNLPMEYLSSEV</sequence>
<keyword evidence="7" id="KW-0812">Transmembrane</keyword>
<evidence type="ECO:0000256" key="1">
    <source>
        <dbReference type="ARBA" id="ARBA00022729"/>
    </source>
</evidence>
<evidence type="ECO:0000313" key="10">
    <source>
        <dbReference type="EMBL" id="KAK4473204.1"/>
    </source>
</evidence>
<keyword evidence="3 5" id="KW-1015">Disulfide bond</keyword>
<comment type="caution">
    <text evidence="5">Lacks conserved residue(s) required for the propagation of feature annotation.</text>
</comment>
<evidence type="ECO:0000256" key="5">
    <source>
        <dbReference type="PROSITE-ProRule" id="PRU00196"/>
    </source>
</evidence>
<feature type="domain" description="SRCR" evidence="9">
    <location>
        <begin position="2090"/>
        <end position="2204"/>
    </location>
</feature>
<feature type="compositionally biased region" description="Low complexity" evidence="6">
    <location>
        <begin position="3171"/>
        <end position="3185"/>
    </location>
</feature>
<reference evidence="10" key="2">
    <citation type="journal article" date="2023" name="Infect Dis Poverty">
        <title>Chromosome-scale genome of the human blood fluke Schistosoma mekongi and its implications for public health.</title>
        <authorList>
            <person name="Zhou M."/>
            <person name="Xu L."/>
            <person name="Xu D."/>
            <person name="Chen W."/>
            <person name="Khan J."/>
            <person name="Hu Y."/>
            <person name="Huang H."/>
            <person name="Wei H."/>
            <person name="Zhang Y."/>
            <person name="Chusongsang P."/>
            <person name="Tanasarnprasert K."/>
            <person name="Hu X."/>
            <person name="Limpanont Y."/>
            <person name="Lv Z."/>
        </authorList>
    </citation>
    <scope>NUCLEOTIDE SEQUENCE</scope>
    <source>
        <strain evidence="10">LV_2022a</strain>
    </source>
</reference>
<dbReference type="SMART" id="SM00710">
    <property type="entry name" value="PbH1"/>
    <property type="match status" value="19"/>
</dbReference>
<keyword evidence="11" id="KW-1185">Reference proteome</keyword>
<name>A0AAE1ZGZ1_SCHME</name>
<dbReference type="Gene3D" id="2.160.20.10">
    <property type="entry name" value="Single-stranded right-handed beta-helix, Pectin lyase-like"/>
    <property type="match status" value="1"/>
</dbReference>
<dbReference type="InterPro" id="IPR006626">
    <property type="entry name" value="PbH1"/>
</dbReference>
<keyword evidence="7" id="KW-0472">Membrane</keyword>
<keyword evidence="7" id="KW-1133">Transmembrane helix</keyword>
<dbReference type="Gene3D" id="3.10.100.10">
    <property type="entry name" value="Mannose-Binding Protein A, subunit A"/>
    <property type="match status" value="1"/>
</dbReference>
<keyword evidence="2" id="KW-0677">Repeat</keyword>
<feature type="transmembrane region" description="Helical" evidence="7">
    <location>
        <begin position="3009"/>
        <end position="3033"/>
    </location>
</feature>